<dbReference type="EC" id="2.7.4.16" evidence="2"/>
<dbReference type="InterPro" id="IPR036921">
    <property type="entry name" value="PurM-like_N_sf"/>
</dbReference>
<dbReference type="InterPro" id="IPR036676">
    <property type="entry name" value="PurM-like_C_sf"/>
</dbReference>
<dbReference type="GO" id="GO:0009228">
    <property type="term" value="P:thiamine biosynthetic process"/>
    <property type="evidence" value="ECO:0007669"/>
    <property type="project" value="UniProtKB-KW"/>
</dbReference>
<dbReference type="Proteomes" id="UP000036520">
    <property type="component" value="Chromosome"/>
</dbReference>
<keyword evidence="2" id="KW-0067">ATP-binding</keyword>
<accession>A0A0H4PGG4</accession>
<keyword evidence="2 5" id="KW-0418">Kinase</keyword>
<feature type="binding site" evidence="2">
    <location>
        <position position="84"/>
    </location>
    <ligand>
        <name>Mg(2+)</name>
        <dbReference type="ChEBI" id="CHEBI:18420"/>
        <label>4</label>
    </ligand>
</feature>
<feature type="binding site" evidence="2">
    <location>
        <position position="237"/>
    </location>
    <ligand>
        <name>ATP</name>
        <dbReference type="ChEBI" id="CHEBI:30616"/>
    </ligand>
</feature>
<keyword evidence="2" id="KW-0808">Transferase</keyword>
<dbReference type="RefSeq" id="WP_048642385.1">
    <property type="nucleotide sequence ID" value="NZ_CAXBGM010000191.1"/>
</dbReference>
<feature type="domain" description="PurM-like C-terminal" evidence="4">
    <location>
        <begin position="230"/>
        <end position="322"/>
    </location>
</feature>
<feature type="domain" description="PurM-like N-terminal" evidence="3">
    <location>
        <begin position="37"/>
        <end position="150"/>
    </location>
</feature>
<dbReference type="EMBL" id="CP012040">
    <property type="protein sequence ID" value="AKP52125.1"/>
    <property type="molecule type" value="Genomic_DNA"/>
</dbReference>
<name>A0A0H4PGG4_9BACT</name>
<dbReference type="CDD" id="cd02194">
    <property type="entry name" value="ThiL"/>
    <property type="match status" value="1"/>
</dbReference>
<feature type="binding site" evidence="2">
    <location>
        <position position="288"/>
    </location>
    <ligand>
        <name>substrate</name>
    </ligand>
</feature>
<comment type="similarity">
    <text evidence="2">Belongs to the thiamine-monophosphate kinase family.</text>
</comment>
<dbReference type="PANTHER" id="PTHR30270">
    <property type="entry name" value="THIAMINE-MONOPHOSPHATE KINASE"/>
    <property type="match status" value="1"/>
</dbReference>
<evidence type="ECO:0000259" key="4">
    <source>
        <dbReference type="Pfam" id="PF02769"/>
    </source>
</evidence>
<dbReference type="InterPro" id="IPR016188">
    <property type="entry name" value="PurM-like_N"/>
</dbReference>
<feature type="binding site" evidence="2">
    <location>
        <position position="235"/>
    </location>
    <ligand>
        <name>Mg(2+)</name>
        <dbReference type="ChEBI" id="CHEBI:18420"/>
        <label>3</label>
    </ligand>
</feature>
<feature type="binding site" evidence="2">
    <location>
        <position position="84"/>
    </location>
    <ligand>
        <name>Mg(2+)</name>
        <dbReference type="ChEBI" id="CHEBI:18420"/>
        <label>3</label>
    </ligand>
</feature>
<feature type="binding site" evidence="2">
    <location>
        <position position="114"/>
    </location>
    <ligand>
        <name>ATP</name>
        <dbReference type="ChEBI" id="CHEBI:30616"/>
    </ligand>
</feature>
<feature type="binding site" evidence="2">
    <location>
        <position position="340"/>
    </location>
    <ligand>
        <name>substrate</name>
    </ligand>
</feature>
<dbReference type="HAMAP" id="MF_02128">
    <property type="entry name" value="TMP_kinase"/>
    <property type="match status" value="1"/>
</dbReference>
<dbReference type="STRING" id="320787.CA2015_2715"/>
<dbReference type="PIRSF" id="PIRSF005303">
    <property type="entry name" value="Thiam_monoph_kin"/>
    <property type="match status" value="1"/>
</dbReference>
<feature type="binding site" evidence="2">
    <location>
        <position position="39"/>
    </location>
    <ligand>
        <name>Mg(2+)</name>
        <dbReference type="ChEBI" id="CHEBI:18420"/>
        <label>4</label>
    </ligand>
</feature>
<dbReference type="PANTHER" id="PTHR30270:SF0">
    <property type="entry name" value="THIAMINE-MONOPHOSPHATE KINASE"/>
    <property type="match status" value="1"/>
</dbReference>
<feature type="binding site" evidence="2">
    <location>
        <position position="84"/>
    </location>
    <ligand>
        <name>Mg(2+)</name>
        <dbReference type="ChEBI" id="CHEBI:18420"/>
        <label>2</label>
    </ligand>
</feature>
<dbReference type="Pfam" id="PF02769">
    <property type="entry name" value="AIRS_C"/>
    <property type="match status" value="1"/>
</dbReference>
<dbReference type="GO" id="GO:0009229">
    <property type="term" value="P:thiamine diphosphate biosynthetic process"/>
    <property type="evidence" value="ECO:0007669"/>
    <property type="project" value="UniProtKB-UniRule"/>
</dbReference>
<feature type="binding site" evidence="2">
    <location>
        <position position="158"/>
    </location>
    <ligand>
        <name>ATP</name>
        <dbReference type="ChEBI" id="CHEBI:30616"/>
    </ligand>
</feature>
<reference evidence="5 6" key="1">
    <citation type="submission" date="2015-07" db="EMBL/GenBank/DDBJ databases">
        <authorList>
            <person name="Kim K.M."/>
        </authorList>
    </citation>
    <scope>NUCLEOTIDE SEQUENCE [LARGE SCALE GENOMIC DNA]</scope>
    <source>
        <strain evidence="5 6">KCTC 12363</strain>
    </source>
</reference>
<evidence type="ECO:0000256" key="2">
    <source>
        <dbReference type="HAMAP-Rule" id="MF_02128"/>
    </source>
</evidence>
<feature type="binding site" evidence="2">
    <location>
        <position position="53"/>
    </location>
    <ligand>
        <name>Mg(2+)</name>
        <dbReference type="ChEBI" id="CHEBI:18420"/>
        <label>4</label>
    </ligand>
</feature>
<dbReference type="NCBIfam" id="TIGR01379">
    <property type="entry name" value="thiL"/>
    <property type="match status" value="1"/>
</dbReference>
<dbReference type="AlphaFoldDB" id="A0A0H4PGG4"/>
<keyword evidence="2" id="KW-0547">Nucleotide-binding</keyword>
<dbReference type="Gene3D" id="3.30.1330.10">
    <property type="entry name" value="PurM-like, N-terminal domain"/>
    <property type="match status" value="1"/>
</dbReference>
<keyword evidence="1 2" id="KW-0784">Thiamine biosynthesis</keyword>
<dbReference type="OrthoDB" id="9802811at2"/>
<evidence type="ECO:0000313" key="6">
    <source>
        <dbReference type="Proteomes" id="UP000036520"/>
    </source>
</evidence>
<dbReference type="UniPathway" id="UPA00060">
    <property type="reaction ID" value="UER00142"/>
</dbReference>
<feature type="binding site" evidence="2">
    <location>
        <position position="54"/>
    </location>
    <ligand>
        <name>Mg(2+)</name>
        <dbReference type="ChEBI" id="CHEBI:18420"/>
        <label>1</label>
    </ligand>
</feature>
<feature type="binding site" evidence="2">
    <location>
        <begin position="131"/>
        <end position="132"/>
    </location>
    <ligand>
        <name>ATP</name>
        <dbReference type="ChEBI" id="CHEBI:30616"/>
    </ligand>
</feature>
<dbReference type="KEGG" id="camu:CA2015_2715"/>
<comment type="catalytic activity">
    <reaction evidence="2">
        <text>thiamine phosphate + ATP = thiamine diphosphate + ADP</text>
        <dbReference type="Rhea" id="RHEA:15913"/>
        <dbReference type="ChEBI" id="CHEBI:30616"/>
        <dbReference type="ChEBI" id="CHEBI:37575"/>
        <dbReference type="ChEBI" id="CHEBI:58937"/>
        <dbReference type="ChEBI" id="CHEBI:456216"/>
        <dbReference type="EC" id="2.7.4.16"/>
    </reaction>
</comment>
<dbReference type="Pfam" id="PF00586">
    <property type="entry name" value="AIRS"/>
    <property type="match status" value="1"/>
</dbReference>
<feature type="binding site" evidence="2">
    <location>
        <position position="55"/>
    </location>
    <ligand>
        <name>Mg(2+)</name>
        <dbReference type="ChEBI" id="CHEBI:18420"/>
        <label>1</label>
    </ligand>
</feature>
<feature type="binding site" evidence="2">
    <location>
        <position position="238"/>
    </location>
    <ligand>
        <name>Mg(2+)</name>
        <dbReference type="ChEBI" id="CHEBI:18420"/>
        <label>5</label>
    </ligand>
</feature>
<keyword evidence="2" id="KW-0479">Metal-binding</keyword>
<feature type="binding site" evidence="2">
    <location>
        <position position="55"/>
    </location>
    <ligand>
        <name>Mg(2+)</name>
        <dbReference type="ChEBI" id="CHEBI:18420"/>
        <label>2</label>
    </ligand>
</feature>
<comment type="pathway">
    <text evidence="2">Cofactor biosynthesis; thiamine diphosphate biosynthesis; thiamine diphosphate from thiamine phosphate: step 1/1.</text>
</comment>
<feature type="binding site" evidence="2">
    <location>
        <position position="132"/>
    </location>
    <ligand>
        <name>Mg(2+)</name>
        <dbReference type="ChEBI" id="CHEBI:18420"/>
        <label>1</label>
    </ligand>
</feature>
<dbReference type="SUPFAM" id="SSF55326">
    <property type="entry name" value="PurM N-terminal domain-like"/>
    <property type="match status" value="1"/>
</dbReference>
<dbReference type="SUPFAM" id="SSF56042">
    <property type="entry name" value="PurM C-terminal domain-like"/>
    <property type="match status" value="1"/>
</dbReference>
<dbReference type="GO" id="GO:0000287">
    <property type="term" value="F:magnesium ion binding"/>
    <property type="evidence" value="ECO:0007669"/>
    <property type="project" value="UniProtKB-UniRule"/>
</dbReference>
<dbReference type="GO" id="GO:0005524">
    <property type="term" value="F:ATP binding"/>
    <property type="evidence" value="ECO:0007669"/>
    <property type="project" value="UniProtKB-UniRule"/>
</dbReference>
<evidence type="ECO:0000256" key="1">
    <source>
        <dbReference type="ARBA" id="ARBA00022977"/>
    </source>
</evidence>
<dbReference type="GO" id="GO:0009030">
    <property type="term" value="F:thiamine-phosphate kinase activity"/>
    <property type="evidence" value="ECO:0007669"/>
    <property type="project" value="UniProtKB-UniRule"/>
</dbReference>
<evidence type="ECO:0000259" key="3">
    <source>
        <dbReference type="Pfam" id="PF00586"/>
    </source>
</evidence>
<protein>
    <recommendedName>
        <fullName evidence="2">Thiamine-monophosphate kinase</fullName>
        <shortName evidence="2">TMP kinase</shortName>
        <shortName evidence="2">Thiamine-phosphate kinase</shortName>
        <ecNumber evidence="2">2.7.4.16</ecNumber>
    </recommendedName>
</protein>
<dbReference type="InterPro" id="IPR010918">
    <property type="entry name" value="PurM-like_C_dom"/>
</dbReference>
<feature type="binding site" evidence="2">
    <location>
        <position position="62"/>
    </location>
    <ligand>
        <name>substrate</name>
    </ligand>
</feature>
<comment type="function">
    <text evidence="2">Catalyzes the ATP-dependent phosphorylation of thiamine-monophosphate (TMP) to form thiamine-pyrophosphate (TPP), the active form of vitamin B1.</text>
</comment>
<keyword evidence="2" id="KW-0460">Magnesium</keyword>
<organism evidence="5 6">
    <name type="scientific">Cyclobacterium amurskyense</name>
    <dbReference type="NCBI Taxonomy" id="320787"/>
    <lineage>
        <taxon>Bacteria</taxon>
        <taxon>Pseudomonadati</taxon>
        <taxon>Bacteroidota</taxon>
        <taxon>Cytophagia</taxon>
        <taxon>Cytophagales</taxon>
        <taxon>Cyclobacteriaceae</taxon>
        <taxon>Cyclobacterium</taxon>
    </lineage>
</organism>
<gene>
    <name evidence="2" type="primary">thiL</name>
    <name evidence="5" type="ORF">CA2015_2715</name>
</gene>
<sequence>MDKEKRTEISSLGEFGLIDLISEDIKSNHASSIKGIGDDAAVIGDGEDLRVVTTDLLLEGVHFDLSFTPLKHLGFKAVAVNVSDVAAMNAIPTQITVGIGLSSRFSVEAVEELYKGIKLAATHYNVDIVGGDTTSSRAGLVLSITAIGEVKKKDISYRSGAKVNDIICATGDLGGAFVGLQVLEREKQVFLSNPNMQPELDKYPYITQRQLKPDARMDIIHEFKEMGLVPTSMIDISDGLASELFHICKASDVGVAIYEDKLPIDKQTYDTAFELNLDPTTCVLNGGEDYELLFTISQKDFDKLEKHPDIHFIGHVTEKDNGKYLISKSGTALPLKAQGWSHF</sequence>
<dbReference type="PATRIC" id="fig|320787.5.peg.2970"/>
<evidence type="ECO:0000313" key="5">
    <source>
        <dbReference type="EMBL" id="AKP52125.1"/>
    </source>
</evidence>
<dbReference type="Gene3D" id="3.90.650.10">
    <property type="entry name" value="PurM-like C-terminal domain"/>
    <property type="match status" value="1"/>
</dbReference>
<dbReference type="InterPro" id="IPR006283">
    <property type="entry name" value="ThiL-like"/>
</dbReference>
<proteinExistence type="inferred from homology"/>
<feature type="binding site" evidence="2">
    <location>
        <position position="39"/>
    </location>
    <ligand>
        <name>Mg(2+)</name>
        <dbReference type="ChEBI" id="CHEBI:18420"/>
        <label>3</label>
    </ligand>
</feature>
<keyword evidence="6" id="KW-1185">Reference proteome</keyword>
<comment type="miscellaneous">
    <text evidence="2">Reaction mechanism of ThiL seems to utilize a direct, inline transfer of the gamma-phosphate of ATP to TMP rather than a phosphorylated enzyme intermediate.</text>
</comment>